<evidence type="ECO:0000256" key="1">
    <source>
        <dbReference type="SAM" id="SignalP"/>
    </source>
</evidence>
<evidence type="ECO:0000259" key="3">
    <source>
        <dbReference type="Pfam" id="PF16375"/>
    </source>
</evidence>
<dbReference type="GO" id="GO:0016787">
    <property type="term" value="F:hydrolase activity"/>
    <property type="evidence" value="ECO:0007669"/>
    <property type="project" value="UniProtKB-KW"/>
</dbReference>
<feature type="domain" description="Glycoside hydrolase GH146 substrate-binding" evidence="4">
    <location>
        <begin position="668"/>
        <end position="802"/>
    </location>
</feature>
<dbReference type="Proteomes" id="UP001169760">
    <property type="component" value="Unassembled WGS sequence"/>
</dbReference>
<dbReference type="SUPFAM" id="SSF48208">
    <property type="entry name" value="Six-hairpin glycosidases"/>
    <property type="match status" value="1"/>
</dbReference>
<feature type="chain" id="PRO_5043846576" evidence="1">
    <location>
        <begin position="28"/>
        <end position="803"/>
    </location>
</feature>
<keyword evidence="1" id="KW-0732">Signal</keyword>
<dbReference type="EMBL" id="JAUOPB010000008">
    <property type="protein sequence ID" value="MDO6423130.1"/>
    <property type="molecule type" value="Genomic_DNA"/>
</dbReference>
<protein>
    <submittedName>
        <fullName evidence="6">Glycoside hydrolase family 127 protein</fullName>
    </submittedName>
</protein>
<feature type="domain" description="DUF4986" evidence="3">
    <location>
        <begin position="567"/>
        <end position="644"/>
    </location>
</feature>
<dbReference type="AlphaFoldDB" id="A0AAW7X6D9"/>
<dbReference type="InterPro" id="IPR049046">
    <property type="entry name" value="Beta-AFase-like_GH127_middle"/>
</dbReference>
<feature type="domain" description="Non-reducing end beta-L-arabinofuranosidase-like GH127 middle" evidence="5">
    <location>
        <begin position="429"/>
        <end position="531"/>
    </location>
</feature>
<dbReference type="PANTHER" id="PTHR31151:SF0">
    <property type="entry name" value="PROLINE-TRNA LIGASE (DUF1680)"/>
    <property type="match status" value="1"/>
</dbReference>
<dbReference type="InterPro" id="IPR032275">
    <property type="entry name" value="DUF4986"/>
</dbReference>
<evidence type="ECO:0000259" key="2">
    <source>
        <dbReference type="Pfam" id="PF07944"/>
    </source>
</evidence>
<organism evidence="6 7">
    <name type="scientific">Saccharophagus degradans</name>
    <dbReference type="NCBI Taxonomy" id="86304"/>
    <lineage>
        <taxon>Bacteria</taxon>
        <taxon>Pseudomonadati</taxon>
        <taxon>Pseudomonadota</taxon>
        <taxon>Gammaproteobacteria</taxon>
        <taxon>Cellvibrionales</taxon>
        <taxon>Cellvibrionaceae</taxon>
        <taxon>Saccharophagus</taxon>
    </lineage>
</organism>
<gene>
    <name evidence="6" type="ORF">Q4521_11655</name>
</gene>
<dbReference type="InterPro" id="IPR046544">
    <property type="entry name" value="GH146_SB_dom"/>
</dbReference>
<evidence type="ECO:0000259" key="4">
    <source>
        <dbReference type="Pfam" id="PF20620"/>
    </source>
</evidence>
<dbReference type="Pfam" id="PF07944">
    <property type="entry name" value="Beta-AFase-like_GH127_cat"/>
    <property type="match status" value="1"/>
</dbReference>
<dbReference type="RefSeq" id="WP_303492892.1">
    <property type="nucleotide sequence ID" value="NZ_JAUOPB010000008.1"/>
</dbReference>
<dbReference type="Pfam" id="PF20620">
    <property type="entry name" value="DUF6805"/>
    <property type="match status" value="1"/>
</dbReference>
<dbReference type="Pfam" id="PF16375">
    <property type="entry name" value="DUF4986"/>
    <property type="match status" value="1"/>
</dbReference>
<evidence type="ECO:0000259" key="5">
    <source>
        <dbReference type="Pfam" id="PF20736"/>
    </source>
</evidence>
<dbReference type="InterPro" id="IPR008928">
    <property type="entry name" value="6-hairpin_glycosidase_sf"/>
</dbReference>
<dbReference type="InterPro" id="IPR012878">
    <property type="entry name" value="Beta-AFase-like_GH127_cat"/>
</dbReference>
<name>A0AAW7X6D9_9GAMM</name>
<sequence>MIKQSFLRTFVFVITLQAFSWCNAALASKPVELFPLADVRLLDSPFKHAQDKNVEYILALQPDKLLAPFLKEAGLPVKAENYGNWESQGLDGHIGGHYLTALSLAYAATGDKRLLERLNYMLNELERAQNKNGNGYIGGVRNGKALWDNIAKGDIRADLFALNDYWVPWYNLHKIYAGLRDAYIYTGSEKAKAMLIGLSEWTIALTADLNDAQIEKMLTTEYGGMNEVLADMAAITGDKRYLNLAKQFSHKKILNPLLQERDALNGLHANTQIPKVVGYQRVAELTGDKEWYKAADYFWHHVVNNRTVAIGGNSVREHFHDSEDFAPMINDVEGPETCNTYNMLKLSRMLFSVNPSVEYVDYFERALYNHILSSQHPETGGLVYFTPMRPQHYRMYSQVDTAMWCCVGSGIENHVKYGEFIYAKQNNNLYVNLFIASTLVWQEKGVHLTQENTFPDSNRTTLTVALDSKVKSSKKHVKFAMHIRYPSWAQAGEVVVKVNGKPINVKAKAGEYIEINRRWYNGDNVELSLPMNIALEALPDQSDYYAVLYGPIVLAAKTQPFKNEELNVFADESRMGHIAQAQMCSLDAAPIFVSDSRDFKNKIKRVNSEQLVFKTQGLIQPAALSQVELIPFFRLHDSRYMLYWPYSSPDDLQKRQQLQAQVEAKKLALAQQTIDKVAPGEQQPESDHFFKGEATEAGVHSGKHWRHAHRWFSYQLNDPNKEGKILRITYYGLDAGRSFSIWLDDIKVADVTLNGDKGDAFYSVDYMVPKRVLAQAKGGKYRVKFQAEEGSVAGGIYGVRLMR</sequence>
<dbReference type="PANTHER" id="PTHR31151">
    <property type="entry name" value="PROLINE-TRNA LIGASE (DUF1680)"/>
    <property type="match status" value="1"/>
</dbReference>
<comment type="caution">
    <text evidence="6">The sequence shown here is derived from an EMBL/GenBank/DDBJ whole genome shotgun (WGS) entry which is preliminary data.</text>
</comment>
<dbReference type="GO" id="GO:0005975">
    <property type="term" value="P:carbohydrate metabolic process"/>
    <property type="evidence" value="ECO:0007669"/>
    <property type="project" value="InterPro"/>
</dbReference>
<keyword evidence="6" id="KW-0378">Hydrolase</keyword>
<dbReference type="Pfam" id="PF20736">
    <property type="entry name" value="Glyco_hydro127M"/>
    <property type="match status" value="1"/>
</dbReference>
<proteinExistence type="predicted"/>
<accession>A0AAW7X6D9</accession>
<evidence type="ECO:0000313" key="6">
    <source>
        <dbReference type="EMBL" id="MDO6423130.1"/>
    </source>
</evidence>
<evidence type="ECO:0000313" key="7">
    <source>
        <dbReference type="Proteomes" id="UP001169760"/>
    </source>
</evidence>
<feature type="signal peptide" evidence="1">
    <location>
        <begin position="1"/>
        <end position="27"/>
    </location>
</feature>
<reference evidence="6" key="1">
    <citation type="submission" date="2023-07" db="EMBL/GenBank/DDBJ databases">
        <title>Genome content predicts the carbon catabolic preferences of heterotrophic bacteria.</title>
        <authorList>
            <person name="Gralka M."/>
        </authorList>
    </citation>
    <scope>NUCLEOTIDE SEQUENCE</scope>
    <source>
        <strain evidence="6">I3M17_2</strain>
    </source>
</reference>
<feature type="domain" description="Non-reducing end beta-L-arabinofuranosidase-like GH127 catalytic" evidence="2">
    <location>
        <begin position="38"/>
        <end position="419"/>
    </location>
</feature>